<evidence type="ECO:0000256" key="1">
    <source>
        <dbReference type="SAM" id="MobiDB-lite"/>
    </source>
</evidence>
<dbReference type="Proteomes" id="UP000290565">
    <property type="component" value="Unassembled WGS sequence"/>
</dbReference>
<comment type="caution">
    <text evidence="2">The sequence shown here is derived from an EMBL/GenBank/DDBJ whole genome shotgun (WGS) entry which is preliminary data.</text>
</comment>
<accession>A0A4Q0SBA0</accession>
<name>A0A4Q0SBA0_9BRAD</name>
<reference evidence="2 3" key="1">
    <citation type="submission" date="2015-04" db="EMBL/GenBank/DDBJ databases">
        <title>Comparative genomics of rhizobia nodulating Arachis hypogaea in China.</title>
        <authorList>
            <person name="Li Y."/>
        </authorList>
    </citation>
    <scope>NUCLEOTIDE SEQUENCE [LARGE SCALE GENOMIC DNA]</scope>
    <source>
        <strain evidence="2 3">CCBAU 51787</strain>
    </source>
</reference>
<sequence>MDRDTEREPRAQRSSQDDDLGGGGTKSAFFNEIDTPDRSSDRLADLTLVSLQATFQRFGHQPSEAMWVGLRAAAETLEDMANGTCLPAVYVSSLDPGVGKTQLLIHFLRELLRSEDHQNVAAMVCVNRKDQIKLIAEEAALDQFAVLTADDEMNGIATAPVDDARVLFTTQQMVEARCEQTGSFAAVTAFHYRGRPRAVRIWDESMLPGKPVTVSLDELRSLPLRIRKAQPEFTDALDDLIKQVELASDGTRVTTSDLQSRFEFPLHIAVRAVSENSSTTGLTGRPSVNVEIVRKLWYLLGRTVTVRKGWGTAILDYRETLPDDLKPVLVLDASARVRTTYALWDKHRGHLVRLPSAQKSYSGLTINVWNRSGGKHAFATDGLTIAEGVARTIQTRPTEEWLVVHHKATDEMDFEKLVRAKLSLHTGEVHFLTWGRHDATNKFAHVSNVILAGTLFLPEFAYEALGRLAAARPSSSGPFEESSSVRLGELHHGVIQALCRAAVRGFTYGNCPRTQAYIIANRWTGLPQSLLNVFPGAHVADWQPVPKALKGQPEQAFDFITARVDEDPAGLVKFREVSDHLGIDPKNFKKIRRRADFVEALRRLTIEELEDEYGTPRGFKNMFHHYFGDDLDD</sequence>
<feature type="region of interest" description="Disordered" evidence="1">
    <location>
        <begin position="1"/>
        <end position="36"/>
    </location>
</feature>
<dbReference type="EMBL" id="LBJM01000070">
    <property type="protein sequence ID" value="RXH35557.1"/>
    <property type="molecule type" value="Genomic_DNA"/>
</dbReference>
<evidence type="ECO:0008006" key="4">
    <source>
        <dbReference type="Google" id="ProtNLM"/>
    </source>
</evidence>
<dbReference type="RefSeq" id="WP_128946356.1">
    <property type="nucleotide sequence ID" value="NZ_LBJM01000070.1"/>
</dbReference>
<feature type="compositionally biased region" description="Basic and acidic residues" evidence="1">
    <location>
        <begin position="1"/>
        <end position="11"/>
    </location>
</feature>
<evidence type="ECO:0000313" key="2">
    <source>
        <dbReference type="EMBL" id="RXH35557.1"/>
    </source>
</evidence>
<protein>
    <recommendedName>
        <fullName evidence="4">Helicase/UvrB N-terminal domain-containing protein</fullName>
    </recommendedName>
</protein>
<dbReference type="AlphaFoldDB" id="A0A4Q0SBA0"/>
<organism evidence="2 3">
    <name type="scientific">Bradyrhizobium zhanjiangense</name>
    <dbReference type="NCBI Taxonomy" id="1325107"/>
    <lineage>
        <taxon>Bacteria</taxon>
        <taxon>Pseudomonadati</taxon>
        <taxon>Pseudomonadota</taxon>
        <taxon>Alphaproteobacteria</taxon>
        <taxon>Hyphomicrobiales</taxon>
        <taxon>Nitrobacteraceae</taxon>
        <taxon>Bradyrhizobium</taxon>
    </lineage>
</organism>
<gene>
    <name evidence="2" type="ORF">XH94_25665</name>
</gene>
<proteinExistence type="predicted"/>
<evidence type="ECO:0000313" key="3">
    <source>
        <dbReference type="Proteomes" id="UP000290565"/>
    </source>
</evidence>